<name>A0A3P1SJK1_9GAMM</name>
<evidence type="ECO:0000313" key="2">
    <source>
        <dbReference type="Proteomes" id="UP000267535"/>
    </source>
</evidence>
<organism evidence="1 2">
    <name type="scientific">Amphritea balenae</name>
    <dbReference type="NCBI Taxonomy" id="452629"/>
    <lineage>
        <taxon>Bacteria</taxon>
        <taxon>Pseudomonadati</taxon>
        <taxon>Pseudomonadota</taxon>
        <taxon>Gammaproteobacteria</taxon>
        <taxon>Oceanospirillales</taxon>
        <taxon>Oceanospirillaceae</taxon>
        <taxon>Amphritea</taxon>
    </lineage>
</organism>
<sequence length="63" mass="6930">MQPIEQKSAACPYCGEMIELVLDLSVGEQEYIEDCQVCCRPVSVALTIDESGVQVTLNHENEA</sequence>
<accession>A0A3P1SJK1</accession>
<dbReference type="InterPro" id="IPR025990">
    <property type="entry name" value="zinc_ribbon_bacterial"/>
</dbReference>
<dbReference type="EMBL" id="RQXV01000014">
    <property type="protein sequence ID" value="RRC97049.1"/>
    <property type="molecule type" value="Genomic_DNA"/>
</dbReference>
<dbReference type="PIRSF" id="PIRSF037225">
    <property type="entry name" value="UCP037225"/>
    <property type="match status" value="1"/>
</dbReference>
<dbReference type="OrthoDB" id="9814566at2"/>
<gene>
    <name evidence="1" type="ORF">EHS89_19000</name>
</gene>
<dbReference type="Pfam" id="PF14255">
    <property type="entry name" value="Zn_ribbon_21"/>
    <property type="match status" value="1"/>
</dbReference>
<dbReference type="Proteomes" id="UP000267535">
    <property type="component" value="Unassembled WGS sequence"/>
</dbReference>
<dbReference type="AlphaFoldDB" id="A0A3P1SJK1"/>
<protein>
    <submittedName>
        <fullName evidence="1">CPXCG motif-containing cysteine-rich protein</fullName>
    </submittedName>
</protein>
<dbReference type="InterPro" id="IPR017143">
    <property type="entry name" value="UCP037225"/>
</dbReference>
<dbReference type="RefSeq" id="WP_124927759.1">
    <property type="nucleotide sequence ID" value="NZ_BMOH01000003.1"/>
</dbReference>
<reference evidence="1 2" key="1">
    <citation type="submission" date="2018-11" db="EMBL/GenBank/DDBJ databases">
        <title>The draft genome sequence of Amphritea balenae JAMM 1525T.</title>
        <authorList>
            <person name="Fang Z."/>
            <person name="Zhang Y."/>
            <person name="Han X."/>
        </authorList>
    </citation>
    <scope>NUCLEOTIDE SEQUENCE [LARGE SCALE GENOMIC DNA]</scope>
    <source>
        <strain evidence="1 2">JAMM 1525</strain>
    </source>
</reference>
<evidence type="ECO:0000313" key="1">
    <source>
        <dbReference type="EMBL" id="RRC97049.1"/>
    </source>
</evidence>
<proteinExistence type="predicted"/>
<comment type="caution">
    <text evidence="1">The sequence shown here is derived from an EMBL/GenBank/DDBJ whole genome shotgun (WGS) entry which is preliminary data.</text>
</comment>
<keyword evidence="2" id="KW-1185">Reference proteome</keyword>